<name>A0ABX7ATV8_9BACI</name>
<feature type="domain" description="SLH" evidence="3">
    <location>
        <begin position="97"/>
        <end position="160"/>
    </location>
</feature>
<proteinExistence type="predicted"/>
<evidence type="ECO:0000256" key="1">
    <source>
        <dbReference type="ARBA" id="ARBA00022729"/>
    </source>
</evidence>
<protein>
    <submittedName>
        <fullName evidence="4">S-layer homology domain-containing protein</fullName>
    </submittedName>
</protein>
<gene>
    <name evidence="4" type="ORF">FJQ98_00990</name>
</gene>
<feature type="domain" description="SLH" evidence="3">
    <location>
        <begin position="161"/>
        <end position="221"/>
    </location>
</feature>
<accession>A0ABX7ATV8</accession>
<organism evidence="4 5">
    <name type="scientific">Lysinibacillus agricola</name>
    <dbReference type="NCBI Taxonomy" id="2590012"/>
    <lineage>
        <taxon>Bacteria</taxon>
        <taxon>Bacillati</taxon>
        <taxon>Bacillota</taxon>
        <taxon>Bacilli</taxon>
        <taxon>Bacillales</taxon>
        <taxon>Bacillaceae</taxon>
        <taxon>Lysinibacillus</taxon>
    </lineage>
</organism>
<dbReference type="EMBL" id="CP067341">
    <property type="protein sequence ID" value="QQP12722.1"/>
    <property type="molecule type" value="Genomic_DNA"/>
</dbReference>
<evidence type="ECO:0000259" key="3">
    <source>
        <dbReference type="PROSITE" id="PS51272"/>
    </source>
</evidence>
<dbReference type="PANTHER" id="PTHR43308:SF5">
    <property type="entry name" value="S-LAYER PROTEIN _ PEPTIDOGLYCAN ENDO-BETA-N-ACETYLGLUCOSAMINIDASE"/>
    <property type="match status" value="1"/>
</dbReference>
<dbReference type="PROSITE" id="PS51272">
    <property type="entry name" value="SLH"/>
    <property type="match status" value="3"/>
</dbReference>
<dbReference type="InterPro" id="IPR051465">
    <property type="entry name" value="Cell_Envelope_Struct_Comp"/>
</dbReference>
<feature type="region of interest" description="Disordered" evidence="2">
    <location>
        <begin position="354"/>
        <end position="395"/>
    </location>
</feature>
<evidence type="ECO:0000313" key="5">
    <source>
        <dbReference type="Proteomes" id="UP000596049"/>
    </source>
</evidence>
<dbReference type="InterPro" id="IPR001119">
    <property type="entry name" value="SLH_dom"/>
</dbReference>
<dbReference type="Pfam" id="PF00395">
    <property type="entry name" value="SLH"/>
    <property type="match status" value="3"/>
</dbReference>
<sequence>MDKTKIQKVNKALIATVFATSGIAVVVPPPQKAAAATSPFTDVDPYSSHYDDILKLYTQGAIDGYADKTFRPNQSVTRGQAAKMLATVLKLDLKNVQDPYLKDVPKSSEYYKYIAALQNAGIMSGYSNGTFMPNEVMTRGELAKILVLGFKFEVASNYNNSFKDVTSQTSNAIYIQSLVDLKITEGTTPVTFSPHNAVTRGQFASFIVRSQEKKGNATSFKITNVEDNTVYINGDPYSVPSSLSHIFNKDNAPVLKGALMEGDLSGKTIRSVSKLTLNASGTSSRFLEFDGDHKSFGATIVVNGNYIEFSNVTLTGTMLVNETVRPPLQLGVSYYKPLSLGRIASNNTAFINWSNPDNPNDEGSSSSNNGPTTDLQNWTDQNSDKNPDKNKPFVNWSKDKVTMKNVEKHIEFYNSTVSRLVVSQSGTKIETNMKLPRVDIIGNVREFEIQGNIGTLNLDTETKLTIYGDGNIDWINYNSYTDLELYLDGRVGVLYVDNVYGWVDIGDYTYIDKVIIPKGEGPNNIFDDFLEDKDNIGNIVDEDGKPVDKDDIDKQDPADKTKPLIDITKVTVLNGSDIQVDFTSDKVGTYYYIVREKGADAPTKKEMVNRISTDNVANGTGAAVIDKNTIKITDLGEKKEYVVYVMIVDGAKNVSDIKSQSFQMKDGTPPVVKSLAVTPLHGGKRAEFKFTASEPGDYYYYVRKKTTAAAPTTADIIANPTGKGKAVAGKLAITEILTKLEAETEYQLYVVMKDESGNNSVDPAVMKEFKTSELDNIHPFVEKTKLEPAAGKENQFYIYLNEALDPESARNVNNYDLSGTVIVNMTGQKKIKPSAVEYKEGDKKVLLTIPSETGFVYGDTLRVTILPGVKDLADNEFENANTVEPGKNVRNFAEYVHEKYVEPKILDLKVVGKPDQDDKYKRAEVEFKPNKAGTYYYMVLPDTVEDNGETKTFEQYLKDKGITERDFYNEFATESSLKSGYFQIGGKDIYIEIGSGPADLEVDTKKFPIVIDKDKLNPFISYSVHMILKDRGGELSKIASKEIFGDSRAPLVTEIAVKSGTTKGYDDTKATVSFSTDETTKLHYWFVPKKNADGTDNPDAKLTIDTAAERKTLEDKLKASPSVTKSGKGASGALDMTGVTLTPHTEYVVYLGAQDTYGNFTVYQAKDGIHDESNDGWMKQDFYSDGTPPRFEMTVDKEKKRNIVYRNPDSTFTITFSEAIMRDEKGDSSIKDLSLLTITDEDNKDITSQYEFVKYTQGTATTEESQLIIKSTASGTADRTFTVKMKDEARDYIISDNKGNKFDIADFGKYVYQGKDAYNTMSYANLTGNIGGVPSEYNSTTMDVSVNILTLLELNQEYFYAVTAANKTTLDPQLILDSVKNNKPADNGILSFGKGSVKKAADGSAILPLVANPSTDPGIKNVFKTGQRVFLFTKDQYGNIVWAYQKETNGTGHTPQQYVEIQYTPKP</sequence>
<keyword evidence="5" id="KW-1185">Reference proteome</keyword>
<evidence type="ECO:0000256" key="2">
    <source>
        <dbReference type="SAM" id="MobiDB-lite"/>
    </source>
</evidence>
<dbReference type="PANTHER" id="PTHR43308">
    <property type="entry name" value="OUTER MEMBRANE PROTEIN ALPHA-RELATED"/>
    <property type="match status" value="1"/>
</dbReference>
<feature type="domain" description="SLH" evidence="3">
    <location>
        <begin position="36"/>
        <end position="96"/>
    </location>
</feature>
<dbReference type="RefSeq" id="WP_053592629.1">
    <property type="nucleotide sequence ID" value="NZ_CP067341.1"/>
</dbReference>
<feature type="compositionally biased region" description="Basic and acidic residues" evidence="2">
    <location>
        <begin position="382"/>
        <end position="395"/>
    </location>
</feature>
<evidence type="ECO:0000313" key="4">
    <source>
        <dbReference type="EMBL" id="QQP12722.1"/>
    </source>
</evidence>
<dbReference type="Proteomes" id="UP000596049">
    <property type="component" value="Chromosome"/>
</dbReference>
<reference evidence="4 5" key="1">
    <citation type="submission" date="2020-01" db="EMBL/GenBank/DDBJ databases">
        <authorList>
            <person name="Liu G."/>
            <person name="Liu B."/>
        </authorList>
    </citation>
    <scope>NUCLEOTIDE SEQUENCE [LARGE SCALE GENOMIC DNA]</scope>
    <source>
        <strain evidence="4 5">FJAT-51161</strain>
    </source>
</reference>
<feature type="compositionally biased region" description="Polar residues" evidence="2">
    <location>
        <begin position="354"/>
        <end position="381"/>
    </location>
</feature>
<keyword evidence="1" id="KW-0732">Signal</keyword>